<accession>A0A4V1C6H5</accession>
<dbReference type="InterPro" id="IPR033124">
    <property type="entry name" value="Ser_caboxypep_his_AS"/>
</dbReference>
<dbReference type="PROSITE" id="PS00560">
    <property type="entry name" value="CARBOXYPEPT_SER_HIS"/>
    <property type="match status" value="1"/>
</dbReference>
<evidence type="ECO:0008006" key="9">
    <source>
        <dbReference type="Google" id="ProtNLM"/>
    </source>
</evidence>
<name>A0A4V1C6H5_PYROR</name>
<dbReference type="SUPFAM" id="SSF53474">
    <property type="entry name" value="alpha/beta-Hydrolases"/>
    <property type="match status" value="1"/>
</dbReference>
<keyword evidence="4" id="KW-0378">Hydrolase</keyword>
<evidence type="ECO:0000256" key="1">
    <source>
        <dbReference type="ARBA" id="ARBA00009431"/>
    </source>
</evidence>
<keyword evidence="3" id="KW-0645">Protease</keyword>
<keyword evidence="5" id="KW-0325">Glycoprotein</keyword>
<evidence type="ECO:0000313" key="7">
    <source>
        <dbReference type="EMBL" id="QBZ59905.1"/>
    </source>
</evidence>
<evidence type="ECO:0000256" key="4">
    <source>
        <dbReference type="ARBA" id="ARBA00022801"/>
    </source>
</evidence>
<organism evidence="7 8">
    <name type="scientific">Pyricularia oryzae</name>
    <name type="common">Rice blast fungus</name>
    <name type="synonym">Magnaporthe oryzae</name>
    <dbReference type="NCBI Taxonomy" id="318829"/>
    <lineage>
        <taxon>Eukaryota</taxon>
        <taxon>Fungi</taxon>
        <taxon>Dikarya</taxon>
        <taxon>Ascomycota</taxon>
        <taxon>Pezizomycotina</taxon>
        <taxon>Sordariomycetes</taxon>
        <taxon>Sordariomycetidae</taxon>
        <taxon>Magnaporthales</taxon>
        <taxon>Pyriculariaceae</taxon>
        <taxon>Pyricularia</taxon>
    </lineage>
</organism>
<evidence type="ECO:0000256" key="3">
    <source>
        <dbReference type="ARBA" id="ARBA00022670"/>
    </source>
</evidence>
<sequence length="605" mass="65811">MNRKFRAGNALTSHASYMIGDARGNKVLAMTIGLAIVLSFSFVLFNDDAYRSVPAQYGHFRRFQRVRICETTPGVRSFSGYITIPPNEDSPVESNMFFMFFEARKSPRKAPLTLWLQGGPGSGSIGQAVSGHSGPCRVAGPDGTATELNPWSWNNEANMLYVDQPVLTGYSYDAISRGFRDVTSGHVTLGDDVFAQIPGDNATIRRGVFPSQDGNNAPNTTDASVAQLVRFLDIWTDDFARYRHDEINIWAQSYGGHYAPALASALMARRRDRPELMSVASVGIINGFVDMLLQAPSLTTFPVNNTFGIKAYSEEVAAQARAILPTCISQGGDCQALQRSKARSRGEIESACAAAFATCWGMAALYDSRADRGVFDIAHQSLDPFPPEYVVGWLNNGKVRRKLGARVNYTETSGPTETAFAMTGDFMRSSTDELVGLIDAGVKVALVFGDRDFRCNWVGGEAVSLALNHSKKEQFAAAGYTDLKTNSTYIGGKVRQQGLFSFTRVFQAGHEVPMYQPETAYQIFMRTITGRDVATGTVDVVKDAGFVTQGPLSVFDVQQPPPQQPPNECYIDFSPLGTRCTKEQVAALTNGTAVVANRVVVSPAA</sequence>
<dbReference type="EMBL" id="CP034206">
    <property type="protein sequence ID" value="QBZ59905.1"/>
    <property type="molecule type" value="Genomic_DNA"/>
</dbReference>
<dbReference type="Gene3D" id="3.40.50.1820">
    <property type="entry name" value="alpha/beta hydrolase"/>
    <property type="match status" value="1"/>
</dbReference>
<comment type="similarity">
    <text evidence="1">Belongs to the peptidase S10 family.</text>
</comment>
<evidence type="ECO:0000256" key="2">
    <source>
        <dbReference type="ARBA" id="ARBA00022645"/>
    </source>
</evidence>
<evidence type="ECO:0000256" key="6">
    <source>
        <dbReference type="SAM" id="Phobius"/>
    </source>
</evidence>
<dbReference type="PANTHER" id="PTHR11802">
    <property type="entry name" value="SERINE PROTEASE FAMILY S10 SERINE CARBOXYPEPTIDASE"/>
    <property type="match status" value="1"/>
</dbReference>
<gene>
    <name evidence="7" type="ORF">PoMZ_04873</name>
</gene>
<dbReference type="GO" id="GO:0000324">
    <property type="term" value="C:fungal-type vacuole"/>
    <property type="evidence" value="ECO:0007669"/>
    <property type="project" value="TreeGrafter"/>
</dbReference>
<dbReference type="PRINTS" id="PR00724">
    <property type="entry name" value="CRBOXYPTASEC"/>
</dbReference>
<feature type="transmembrane region" description="Helical" evidence="6">
    <location>
        <begin position="27"/>
        <end position="45"/>
    </location>
</feature>
<dbReference type="GO" id="GO:0006508">
    <property type="term" value="P:proteolysis"/>
    <property type="evidence" value="ECO:0007669"/>
    <property type="project" value="UniProtKB-KW"/>
</dbReference>
<dbReference type="InterPro" id="IPR001563">
    <property type="entry name" value="Peptidase_S10"/>
</dbReference>
<dbReference type="GO" id="GO:0004185">
    <property type="term" value="F:serine-type carboxypeptidase activity"/>
    <property type="evidence" value="ECO:0007669"/>
    <property type="project" value="InterPro"/>
</dbReference>
<evidence type="ECO:0000256" key="5">
    <source>
        <dbReference type="ARBA" id="ARBA00023180"/>
    </source>
</evidence>
<dbReference type="AlphaFoldDB" id="A0A4V1C6H5"/>
<dbReference type="Proteomes" id="UP000294847">
    <property type="component" value="Chromosome 3"/>
</dbReference>
<proteinExistence type="inferred from homology"/>
<dbReference type="PANTHER" id="PTHR11802:SF64">
    <property type="entry name" value="CARBOXYPEPTIDASE"/>
    <property type="match status" value="1"/>
</dbReference>
<keyword evidence="2" id="KW-0121">Carboxypeptidase</keyword>
<keyword evidence="6" id="KW-0472">Membrane</keyword>
<dbReference type="InterPro" id="IPR029058">
    <property type="entry name" value="AB_hydrolase_fold"/>
</dbReference>
<protein>
    <recommendedName>
        <fullName evidence="9">Carboxypeptidase S1</fullName>
    </recommendedName>
</protein>
<keyword evidence="6" id="KW-0812">Transmembrane</keyword>
<evidence type="ECO:0000313" key="8">
    <source>
        <dbReference type="Proteomes" id="UP000294847"/>
    </source>
</evidence>
<reference evidence="7 8" key="1">
    <citation type="journal article" date="2019" name="Mol. Biol. Evol.">
        <title>Blast fungal genomes show frequent chromosomal changes, gene gains and losses, and effector gene turnover.</title>
        <authorList>
            <person name="Gomez Luciano L.B."/>
            <person name="Jason Tsai I."/>
            <person name="Chuma I."/>
            <person name="Tosa Y."/>
            <person name="Chen Y.H."/>
            <person name="Li J.Y."/>
            <person name="Li M.Y."/>
            <person name="Jade Lu M.Y."/>
            <person name="Nakayashiki H."/>
            <person name="Li W.H."/>
        </authorList>
    </citation>
    <scope>NUCLEOTIDE SEQUENCE [LARGE SCALE GENOMIC DNA]</scope>
    <source>
        <strain evidence="7">MZ5-1-6</strain>
    </source>
</reference>
<keyword evidence="6" id="KW-1133">Transmembrane helix</keyword>
<dbReference type="Pfam" id="PF00450">
    <property type="entry name" value="Peptidase_S10"/>
    <property type="match status" value="1"/>
</dbReference>